<proteinExistence type="predicted"/>
<name>A0A5N6YVH7_9EURO</name>
<dbReference type="InterPro" id="IPR013094">
    <property type="entry name" value="AB_hydrolase_3"/>
</dbReference>
<evidence type="ECO:0000259" key="2">
    <source>
        <dbReference type="Pfam" id="PF07859"/>
    </source>
</evidence>
<dbReference type="InterPro" id="IPR029058">
    <property type="entry name" value="AB_hydrolase_fold"/>
</dbReference>
<dbReference type="InterPro" id="IPR050300">
    <property type="entry name" value="GDXG_lipolytic_enzyme"/>
</dbReference>
<sequence length="398" mass="44098">MAGQPSGIILSPRQGHPICLKAEATVGLLVFVPMNTAYRRKFSFLFTLLFRILPSAAFRIPGAIVRALLKKLPLGSSVWNGFVGALMDNTTPDELQTILPSTTDTYNAWVSSNGATHAVDVLAADNSTRLLWIGPRKAKNVVLFFHGGGYVMPLSIGHLDWMAHVKKEALDAGIQLSVCILEYDLIPAKPYPRQMSQGIFAFEYLVDLGYKPSEIVFGGDSAGGHLSLSLMAHLHHPRSTNQGTENLIDLHGTVRGCFLVSPLASFDFKTAAYQRRLNADILSRKVVHKWGDYLVENSPWLEEISAGNGWGMALDVPESWWQNFRSVDRILLTGGYEEVFSDHIQQLGNMLERQSQGAVTLHMGNETHDRPLMDFISGRRPSETTNTITRFVISCFRG</sequence>
<dbReference type="Proteomes" id="UP000325558">
    <property type="component" value="Unassembled WGS sequence"/>
</dbReference>
<organism evidence="3">
    <name type="scientific">Aspergillus arachidicola</name>
    <dbReference type="NCBI Taxonomy" id="656916"/>
    <lineage>
        <taxon>Eukaryota</taxon>
        <taxon>Fungi</taxon>
        <taxon>Dikarya</taxon>
        <taxon>Ascomycota</taxon>
        <taxon>Pezizomycotina</taxon>
        <taxon>Eurotiomycetes</taxon>
        <taxon>Eurotiomycetidae</taxon>
        <taxon>Eurotiales</taxon>
        <taxon>Aspergillaceae</taxon>
        <taxon>Aspergillus</taxon>
        <taxon>Aspergillus subgen. Circumdati</taxon>
    </lineage>
</organism>
<dbReference type="Gene3D" id="3.40.50.1820">
    <property type="entry name" value="alpha/beta hydrolase"/>
    <property type="match status" value="1"/>
</dbReference>
<gene>
    <name evidence="3" type="ORF">BDV24DRAFT_146457</name>
</gene>
<dbReference type="PANTHER" id="PTHR48081">
    <property type="entry name" value="AB HYDROLASE SUPERFAMILY PROTEIN C4A8.06C"/>
    <property type="match status" value="1"/>
</dbReference>
<reference evidence="3" key="1">
    <citation type="submission" date="2019-04" db="EMBL/GenBank/DDBJ databases">
        <title>Friends and foes A comparative genomics study of 23 Aspergillus species from section Flavi.</title>
        <authorList>
            <consortium name="DOE Joint Genome Institute"/>
            <person name="Kjaerbolling I."/>
            <person name="Vesth T."/>
            <person name="Frisvad J.C."/>
            <person name="Nybo J.L."/>
            <person name="Theobald S."/>
            <person name="Kildgaard S."/>
            <person name="Isbrandt T."/>
            <person name="Kuo A."/>
            <person name="Sato A."/>
            <person name="Lyhne E.K."/>
            <person name="Kogle M.E."/>
            <person name="Wiebenga A."/>
            <person name="Kun R.S."/>
            <person name="Lubbers R.J."/>
            <person name="Makela M.R."/>
            <person name="Barry K."/>
            <person name="Chovatia M."/>
            <person name="Clum A."/>
            <person name="Daum C."/>
            <person name="Haridas S."/>
            <person name="He G."/>
            <person name="LaButti K."/>
            <person name="Lipzen A."/>
            <person name="Mondo S."/>
            <person name="Riley R."/>
            <person name="Salamov A."/>
            <person name="Simmons B.A."/>
            <person name="Magnuson J.K."/>
            <person name="Henrissat B."/>
            <person name="Mortensen U.H."/>
            <person name="Larsen T.O."/>
            <person name="Devries R.P."/>
            <person name="Grigoriev I.V."/>
            <person name="Machida M."/>
            <person name="Baker S.E."/>
            <person name="Andersen M.R."/>
        </authorList>
    </citation>
    <scope>NUCLEOTIDE SEQUENCE</scope>
    <source>
        <strain evidence="3">CBS 117612</strain>
    </source>
</reference>
<dbReference type="AlphaFoldDB" id="A0A5N6YVH7"/>
<feature type="domain" description="Alpha/beta hydrolase fold-3" evidence="2">
    <location>
        <begin position="142"/>
        <end position="363"/>
    </location>
</feature>
<dbReference type="OrthoDB" id="2152029at2759"/>
<evidence type="ECO:0000256" key="1">
    <source>
        <dbReference type="ARBA" id="ARBA00022801"/>
    </source>
</evidence>
<dbReference type="EMBL" id="ML737112">
    <property type="protein sequence ID" value="KAE8347630.1"/>
    <property type="molecule type" value="Genomic_DNA"/>
</dbReference>
<accession>A0A5N6YVH7</accession>
<dbReference type="PANTHER" id="PTHR48081:SF31">
    <property type="entry name" value="STERYL ACETYL HYDROLASE MUG81-RELATED"/>
    <property type="match status" value="1"/>
</dbReference>
<keyword evidence="1" id="KW-0378">Hydrolase</keyword>
<evidence type="ECO:0000313" key="3">
    <source>
        <dbReference type="EMBL" id="KAE8347630.1"/>
    </source>
</evidence>
<dbReference type="Pfam" id="PF07859">
    <property type="entry name" value="Abhydrolase_3"/>
    <property type="match status" value="1"/>
</dbReference>
<protein>
    <recommendedName>
        <fullName evidence="2">Alpha/beta hydrolase fold-3 domain-containing protein</fullName>
    </recommendedName>
</protein>
<dbReference type="SUPFAM" id="SSF53474">
    <property type="entry name" value="alpha/beta-Hydrolases"/>
    <property type="match status" value="1"/>
</dbReference>
<dbReference type="GO" id="GO:0016787">
    <property type="term" value="F:hydrolase activity"/>
    <property type="evidence" value="ECO:0007669"/>
    <property type="project" value="UniProtKB-KW"/>
</dbReference>